<keyword evidence="11" id="KW-1185">Reference proteome</keyword>
<dbReference type="Proteomes" id="UP000029725">
    <property type="component" value="Unassembled WGS sequence"/>
</dbReference>
<dbReference type="InterPro" id="IPR004839">
    <property type="entry name" value="Aminotransferase_I/II_large"/>
</dbReference>
<organism evidence="10 11">
    <name type="scientific">Mitosporidium daphniae</name>
    <dbReference type="NCBI Taxonomy" id="1485682"/>
    <lineage>
        <taxon>Eukaryota</taxon>
        <taxon>Fungi</taxon>
        <taxon>Fungi incertae sedis</taxon>
        <taxon>Microsporidia</taxon>
        <taxon>Mitosporidium</taxon>
    </lineage>
</organism>
<evidence type="ECO:0000256" key="5">
    <source>
        <dbReference type="ARBA" id="ARBA00022679"/>
    </source>
</evidence>
<dbReference type="InterPro" id="IPR000796">
    <property type="entry name" value="Asp_trans"/>
</dbReference>
<comment type="catalytic activity">
    <reaction evidence="7 8">
        <text>L-aspartate + 2-oxoglutarate = oxaloacetate + L-glutamate</text>
        <dbReference type="Rhea" id="RHEA:21824"/>
        <dbReference type="ChEBI" id="CHEBI:16452"/>
        <dbReference type="ChEBI" id="CHEBI:16810"/>
        <dbReference type="ChEBI" id="CHEBI:29985"/>
        <dbReference type="ChEBI" id="CHEBI:29991"/>
        <dbReference type="EC" id="2.6.1.1"/>
    </reaction>
</comment>
<dbReference type="CDD" id="cd00609">
    <property type="entry name" value="AAT_like"/>
    <property type="match status" value="1"/>
</dbReference>
<dbReference type="GO" id="GO:0005739">
    <property type="term" value="C:mitochondrion"/>
    <property type="evidence" value="ECO:0007669"/>
    <property type="project" value="TreeGrafter"/>
</dbReference>
<dbReference type="GO" id="GO:0004069">
    <property type="term" value="F:L-aspartate:2-oxoglutarate aminotransferase activity"/>
    <property type="evidence" value="ECO:0007669"/>
    <property type="project" value="UniProtKB-EC"/>
</dbReference>
<dbReference type="VEuPathDB" id="MicrosporidiaDB:DI09_59p150"/>
<dbReference type="InterPro" id="IPR015421">
    <property type="entry name" value="PyrdxlP-dep_Trfase_major"/>
</dbReference>
<evidence type="ECO:0000256" key="2">
    <source>
        <dbReference type="ARBA" id="ARBA00007441"/>
    </source>
</evidence>
<evidence type="ECO:0000259" key="9">
    <source>
        <dbReference type="Pfam" id="PF00155"/>
    </source>
</evidence>
<dbReference type="RefSeq" id="XP_013237152.1">
    <property type="nucleotide sequence ID" value="XM_013381698.1"/>
</dbReference>
<keyword evidence="5 8" id="KW-0808">Transferase</keyword>
<feature type="domain" description="Aminotransferase class I/classII large" evidence="9">
    <location>
        <begin position="32"/>
        <end position="397"/>
    </location>
</feature>
<comment type="subunit">
    <text evidence="3 8">Homodimer.</text>
</comment>
<keyword evidence="4 8" id="KW-0032">Aminotransferase</keyword>
<sequence>MDWDSPWRHIEMGECDPILELNEAYKRDTDPKKINLSIGAYRNDESSPVVLDCVKKAEKELLPKKYPFKEYAPMGGVDEFCELSKKLIYGENVCTQNVAIVQSISGTGALNLGASFLSKFLPGETRKVLISDPSWSNHKSIFTNFEFQTEQYPYYDRRTHTLDEQGMLKALQDAPSGSIVVLHACGHNPTGLDPSPLQWRLIHEVIKQKAHISFFDLAYQGFATGDLEKDIFAIRHFITDPPGPILVAQSYAKNMGMYGERVGTLSVWCSGKPQKEAVVSQLKLIIRKIYSSPPIHGARLVSLVLGNEELKRSWQAELKEMTARIIAMRTSLREELEKLAPSRTWKHITDQIGMFCYTGLTPEQCHRLLTEFHIYMTSDGRMSMAGVTTSNVKTIAAVFSKVLQ</sequence>
<dbReference type="InterPro" id="IPR004838">
    <property type="entry name" value="NHTrfase_class1_PyrdxlP-BS"/>
</dbReference>
<dbReference type="FunFam" id="3.40.640.10:FF:000066">
    <property type="entry name" value="Aspartate aminotransferase"/>
    <property type="match status" value="1"/>
</dbReference>
<evidence type="ECO:0000313" key="11">
    <source>
        <dbReference type="Proteomes" id="UP000029725"/>
    </source>
</evidence>
<proteinExistence type="inferred from homology"/>
<evidence type="ECO:0000256" key="8">
    <source>
        <dbReference type="RuleBase" id="RU000480"/>
    </source>
</evidence>
<dbReference type="Pfam" id="PF00155">
    <property type="entry name" value="Aminotran_1_2"/>
    <property type="match status" value="1"/>
</dbReference>
<dbReference type="GO" id="GO:0006520">
    <property type="term" value="P:amino acid metabolic process"/>
    <property type="evidence" value="ECO:0007669"/>
    <property type="project" value="InterPro"/>
</dbReference>
<dbReference type="AlphaFoldDB" id="A0A098VP37"/>
<dbReference type="NCBIfam" id="NF006719">
    <property type="entry name" value="PRK09257.1"/>
    <property type="match status" value="1"/>
</dbReference>
<dbReference type="PANTHER" id="PTHR11879:SF22">
    <property type="entry name" value="ASPARTATE AMINOTRANSFERASE, MITOCHONDRIAL"/>
    <property type="match status" value="1"/>
</dbReference>
<dbReference type="OrthoDB" id="6752799at2759"/>
<dbReference type="Gene3D" id="3.90.1150.10">
    <property type="entry name" value="Aspartate Aminotransferase, domain 1"/>
    <property type="match status" value="1"/>
</dbReference>
<dbReference type="PANTHER" id="PTHR11879">
    <property type="entry name" value="ASPARTATE AMINOTRANSFERASE"/>
    <property type="match status" value="1"/>
</dbReference>
<evidence type="ECO:0000256" key="1">
    <source>
        <dbReference type="ARBA" id="ARBA00001933"/>
    </source>
</evidence>
<dbReference type="PRINTS" id="PR00799">
    <property type="entry name" value="TRANSAMINASE"/>
</dbReference>
<reference evidence="10 11" key="1">
    <citation type="submission" date="2014-04" db="EMBL/GenBank/DDBJ databases">
        <title>A new species of microsporidia sheds light on the evolution of extreme parasitism.</title>
        <authorList>
            <person name="Haag K.L."/>
            <person name="James T.Y."/>
            <person name="Larsson R."/>
            <person name="Schaer T.M."/>
            <person name="Refardt D."/>
            <person name="Pombert J.-F."/>
            <person name="Ebert D."/>
        </authorList>
    </citation>
    <scope>NUCLEOTIDE SEQUENCE [LARGE SCALE GENOMIC DNA]</scope>
    <source>
        <strain evidence="10 11">UGP3</strain>
        <tissue evidence="10">Spores</tissue>
    </source>
</reference>
<protein>
    <recommendedName>
        <fullName evidence="8">Aspartate aminotransferase</fullName>
        <ecNumber evidence="8">2.6.1.1</ecNumber>
    </recommendedName>
</protein>
<dbReference type="InterPro" id="IPR015424">
    <property type="entry name" value="PyrdxlP-dep_Trfase"/>
</dbReference>
<dbReference type="GeneID" id="25260394"/>
<comment type="miscellaneous">
    <text evidence="8">In eukaryotes there are cytoplasmic, mitochondrial and chloroplastic isozymes.</text>
</comment>
<dbReference type="EMBL" id="JMKJ01000554">
    <property type="protein sequence ID" value="KGG50725.1"/>
    <property type="molecule type" value="Genomic_DNA"/>
</dbReference>
<dbReference type="EC" id="2.6.1.1" evidence="8"/>
<keyword evidence="6" id="KW-0663">Pyridoxal phosphate</keyword>
<name>A0A098VP37_9MICR</name>
<accession>A0A098VP37</accession>
<evidence type="ECO:0000256" key="6">
    <source>
        <dbReference type="ARBA" id="ARBA00022898"/>
    </source>
</evidence>
<evidence type="ECO:0000256" key="7">
    <source>
        <dbReference type="ARBA" id="ARBA00049185"/>
    </source>
</evidence>
<dbReference type="FunFam" id="3.90.1150.10:FF:000001">
    <property type="entry name" value="Aspartate aminotransferase"/>
    <property type="match status" value="1"/>
</dbReference>
<comment type="cofactor">
    <cofactor evidence="1">
        <name>pyridoxal 5'-phosphate</name>
        <dbReference type="ChEBI" id="CHEBI:597326"/>
    </cofactor>
</comment>
<dbReference type="GO" id="GO:0030170">
    <property type="term" value="F:pyridoxal phosphate binding"/>
    <property type="evidence" value="ECO:0007669"/>
    <property type="project" value="InterPro"/>
</dbReference>
<dbReference type="SUPFAM" id="SSF53383">
    <property type="entry name" value="PLP-dependent transferases"/>
    <property type="match status" value="1"/>
</dbReference>
<dbReference type="InterPro" id="IPR015422">
    <property type="entry name" value="PyrdxlP-dep_Trfase_small"/>
</dbReference>
<evidence type="ECO:0000256" key="3">
    <source>
        <dbReference type="ARBA" id="ARBA00011738"/>
    </source>
</evidence>
<dbReference type="Gene3D" id="3.40.640.10">
    <property type="entry name" value="Type I PLP-dependent aspartate aminotransferase-like (Major domain)"/>
    <property type="match status" value="1"/>
</dbReference>
<evidence type="ECO:0000256" key="4">
    <source>
        <dbReference type="ARBA" id="ARBA00022576"/>
    </source>
</evidence>
<dbReference type="PROSITE" id="PS00105">
    <property type="entry name" value="AA_TRANSFER_CLASS_1"/>
    <property type="match status" value="1"/>
</dbReference>
<gene>
    <name evidence="10" type="ORF">DI09_59p150</name>
</gene>
<evidence type="ECO:0000313" key="10">
    <source>
        <dbReference type="EMBL" id="KGG50725.1"/>
    </source>
</evidence>
<comment type="similarity">
    <text evidence="2">Belongs to the class-I pyridoxal-phosphate-dependent aminotransferase family.</text>
</comment>
<comment type="caution">
    <text evidence="10">The sequence shown here is derived from an EMBL/GenBank/DDBJ whole genome shotgun (WGS) entry which is preliminary data.</text>
</comment>
<dbReference type="HOGENOM" id="CLU_032440_1_2_1"/>